<keyword evidence="3" id="KW-1185">Reference proteome</keyword>
<feature type="transmembrane region" description="Helical" evidence="1">
    <location>
        <begin position="500"/>
        <end position="521"/>
    </location>
</feature>
<dbReference type="Proteomes" id="UP000634136">
    <property type="component" value="Unassembled WGS sequence"/>
</dbReference>
<keyword evidence="1" id="KW-0812">Transmembrane</keyword>
<dbReference type="AlphaFoldDB" id="A0A834XGB8"/>
<evidence type="ECO:0000256" key="1">
    <source>
        <dbReference type="SAM" id="Phobius"/>
    </source>
</evidence>
<keyword evidence="1" id="KW-0472">Membrane</keyword>
<name>A0A834XGB8_9FABA</name>
<keyword evidence="1" id="KW-1133">Transmembrane helix</keyword>
<reference evidence="2" key="1">
    <citation type="submission" date="2020-09" db="EMBL/GenBank/DDBJ databases">
        <title>Genome-Enabled Discovery of Anthraquinone Biosynthesis in Senna tora.</title>
        <authorList>
            <person name="Kang S.-H."/>
            <person name="Pandey R.P."/>
            <person name="Lee C.-M."/>
            <person name="Sim J.-S."/>
            <person name="Jeong J.-T."/>
            <person name="Choi B.-S."/>
            <person name="Jung M."/>
            <person name="Ginzburg D."/>
            <person name="Zhao K."/>
            <person name="Won S.Y."/>
            <person name="Oh T.-J."/>
            <person name="Yu Y."/>
            <person name="Kim N.-H."/>
            <person name="Lee O.R."/>
            <person name="Lee T.-H."/>
            <person name="Bashyal P."/>
            <person name="Kim T.-S."/>
            <person name="Lee W.-H."/>
            <person name="Kawkins C."/>
            <person name="Kim C.-K."/>
            <person name="Kim J.S."/>
            <person name="Ahn B.O."/>
            <person name="Rhee S.Y."/>
            <person name="Sohng J.K."/>
        </authorList>
    </citation>
    <scope>NUCLEOTIDE SEQUENCE</scope>
    <source>
        <tissue evidence="2">Leaf</tissue>
    </source>
</reference>
<sequence length="631" mass="69088">MCTPSLVVLDDPCSPKVTSSRSPSGLGRWNDASFLMSTISAFMTSEEHLGCDFGVGGTRLLGLVLQFHNRPCLLSAGLRGCLRPSGNASGYYVNGPCDVPRGILPWELLPSWLSVRVVSSVAISETSIDWPHIHPPLFEWGSYSKNCLSFLDAPVAFEASTSSIAMYLAERSINSSIDEGGFLNSGNRKTRPLRRNRPTRYWLILPSSSLFSYCSAFGTRFYSRVLYPGEYWQASRIVFLLVPFPLAFGLSPFPIQLSYGFLSVLLAAITANRAAVLSVSPPFDVPSFPRTTDSGGCSGVFFFAWALRASHIFHKVFGSTAYNTITFPLDPICRRRTRTRIHILSIIQSIQRKVPTPFQPPSLVYQTVKKSLHHHCSRIFLPWPSKICLYRVLNCFQIRGCNNLTIVNGNSSVLVRIGPTLSSYCVHFVGRVSRENVTILENHCSISKDEVHCAINVTFPVELSLRMNVQSVLNIYSLTNCGGAEGCGASSNTFASAFTYITYLPLLLFVAPFMAALKVVYLPDPSFATTTLAREAGEDACNNFLSPGLTHQLGNIVGHQWQDIVLNPEIVEPGFAGLEVGESSAEPCLSISLGAVGVRIYGFVESLNGLVVKLNAISPCSLLTWVPTFGS</sequence>
<evidence type="ECO:0000313" key="3">
    <source>
        <dbReference type="Proteomes" id="UP000634136"/>
    </source>
</evidence>
<evidence type="ECO:0000313" key="2">
    <source>
        <dbReference type="EMBL" id="KAF7844823.1"/>
    </source>
</evidence>
<proteinExistence type="predicted"/>
<protein>
    <submittedName>
        <fullName evidence="2">Uncharacterized protein</fullName>
    </submittedName>
</protein>
<comment type="caution">
    <text evidence="2">The sequence shown here is derived from an EMBL/GenBank/DDBJ whole genome shotgun (WGS) entry which is preliminary data.</text>
</comment>
<dbReference type="EMBL" id="JAAIUW010000001">
    <property type="protein sequence ID" value="KAF7844823.1"/>
    <property type="molecule type" value="Genomic_DNA"/>
</dbReference>
<accession>A0A834XGB8</accession>
<organism evidence="2 3">
    <name type="scientific">Senna tora</name>
    <dbReference type="NCBI Taxonomy" id="362788"/>
    <lineage>
        <taxon>Eukaryota</taxon>
        <taxon>Viridiplantae</taxon>
        <taxon>Streptophyta</taxon>
        <taxon>Embryophyta</taxon>
        <taxon>Tracheophyta</taxon>
        <taxon>Spermatophyta</taxon>
        <taxon>Magnoliopsida</taxon>
        <taxon>eudicotyledons</taxon>
        <taxon>Gunneridae</taxon>
        <taxon>Pentapetalae</taxon>
        <taxon>rosids</taxon>
        <taxon>fabids</taxon>
        <taxon>Fabales</taxon>
        <taxon>Fabaceae</taxon>
        <taxon>Caesalpinioideae</taxon>
        <taxon>Cassia clade</taxon>
        <taxon>Senna</taxon>
    </lineage>
</organism>
<gene>
    <name evidence="2" type="ORF">G2W53_001728</name>
</gene>